<dbReference type="OrthoDB" id="6134210at2759"/>
<keyword evidence="3" id="KW-1185">Reference proteome</keyword>
<feature type="compositionally biased region" description="Basic and acidic residues" evidence="1">
    <location>
        <begin position="211"/>
        <end position="220"/>
    </location>
</feature>
<sequence>MDRLPALRTRDVIRQTVDKDHLFLSPCVLSELTDENVFGVQRVDIKFSPRRYRRTGGYLPKIVRKKVTPFFDRTMDSASPNALDFPDDAIDKVARANSVRLDSNGILPEVRASPCPMHSKYDKKSDLMYMSSHNGGSPHHHVKKNGKVRKMVSSSSHENALSANRDTNEDLAVVGRMPSKNSLPGNMPSKEFVMTWLMYGSEPGSGNHFPELVKNESDKKSRGKTVIRKGTTKDLSFGE</sequence>
<accession>A0A210Q441</accession>
<organism evidence="2 3">
    <name type="scientific">Mizuhopecten yessoensis</name>
    <name type="common">Japanese scallop</name>
    <name type="synonym">Patinopecten yessoensis</name>
    <dbReference type="NCBI Taxonomy" id="6573"/>
    <lineage>
        <taxon>Eukaryota</taxon>
        <taxon>Metazoa</taxon>
        <taxon>Spiralia</taxon>
        <taxon>Lophotrochozoa</taxon>
        <taxon>Mollusca</taxon>
        <taxon>Bivalvia</taxon>
        <taxon>Autobranchia</taxon>
        <taxon>Pteriomorphia</taxon>
        <taxon>Pectinida</taxon>
        <taxon>Pectinoidea</taxon>
        <taxon>Pectinidae</taxon>
        <taxon>Mizuhopecten</taxon>
    </lineage>
</organism>
<dbReference type="AlphaFoldDB" id="A0A210Q441"/>
<comment type="caution">
    <text evidence="2">The sequence shown here is derived from an EMBL/GenBank/DDBJ whole genome shotgun (WGS) entry which is preliminary data.</text>
</comment>
<evidence type="ECO:0000256" key="1">
    <source>
        <dbReference type="SAM" id="MobiDB-lite"/>
    </source>
</evidence>
<feature type="region of interest" description="Disordered" evidence="1">
    <location>
        <begin position="205"/>
        <end position="239"/>
    </location>
</feature>
<name>A0A210Q441_MIZYE</name>
<evidence type="ECO:0000313" key="3">
    <source>
        <dbReference type="Proteomes" id="UP000242188"/>
    </source>
</evidence>
<gene>
    <name evidence="2" type="ORF">KP79_PYT08214</name>
</gene>
<proteinExistence type="predicted"/>
<dbReference type="EMBL" id="NEDP02005102">
    <property type="protein sequence ID" value="OWF43449.1"/>
    <property type="molecule type" value="Genomic_DNA"/>
</dbReference>
<evidence type="ECO:0000313" key="2">
    <source>
        <dbReference type="EMBL" id="OWF43449.1"/>
    </source>
</evidence>
<protein>
    <submittedName>
        <fullName evidence="2">Uncharacterized protein</fullName>
    </submittedName>
</protein>
<reference evidence="2 3" key="1">
    <citation type="journal article" date="2017" name="Nat. Ecol. Evol.">
        <title>Scallop genome provides insights into evolution of bilaterian karyotype and development.</title>
        <authorList>
            <person name="Wang S."/>
            <person name="Zhang J."/>
            <person name="Jiao W."/>
            <person name="Li J."/>
            <person name="Xun X."/>
            <person name="Sun Y."/>
            <person name="Guo X."/>
            <person name="Huan P."/>
            <person name="Dong B."/>
            <person name="Zhang L."/>
            <person name="Hu X."/>
            <person name="Sun X."/>
            <person name="Wang J."/>
            <person name="Zhao C."/>
            <person name="Wang Y."/>
            <person name="Wang D."/>
            <person name="Huang X."/>
            <person name="Wang R."/>
            <person name="Lv J."/>
            <person name="Li Y."/>
            <person name="Zhang Z."/>
            <person name="Liu B."/>
            <person name="Lu W."/>
            <person name="Hui Y."/>
            <person name="Liang J."/>
            <person name="Zhou Z."/>
            <person name="Hou R."/>
            <person name="Li X."/>
            <person name="Liu Y."/>
            <person name="Li H."/>
            <person name="Ning X."/>
            <person name="Lin Y."/>
            <person name="Zhao L."/>
            <person name="Xing Q."/>
            <person name="Dou J."/>
            <person name="Li Y."/>
            <person name="Mao J."/>
            <person name="Guo H."/>
            <person name="Dou H."/>
            <person name="Li T."/>
            <person name="Mu C."/>
            <person name="Jiang W."/>
            <person name="Fu Q."/>
            <person name="Fu X."/>
            <person name="Miao Y."/>
            <person name="Liu J."/>
            <person name="Yu Q."/>
            <person name="Li R."/>
            <person name="Liao H."/>
            <person name="Li X."/>
            <person name="Kong Y."/>
            <person name="Jiang Z."/>
            <person name="Chourrout D."/>
            <person name="Li R."/>
            <person name="Bao Z."/>
        </authorList>
    </citation>
    <scope>NUCLEOTIDE SEQUENCE [LARGE SCALE GENOMIC DNA]</scope>
    <source>
        <strain evidence="2 3">PY_sf001</strain>
    </source>
</reference>
<dbReference type="Proteomes" id="UP000242188">
    <property type="component" value="Unassembled WGS sequence"/>
</dbReference>